<evidence type="ECO:0000259" key="7">
    <source>
        <dbReference type="SMART" id="SM01382"/>
    </source>
</evidence>
<dbReference type="Pfam" id="PF03947">
    <property type="entry name" value="Ribosomal_L2_C"/>
    <property type="match status" value="1"/>
</dbReference>
<comment type="similarity">
    <text evidence="1 5">Belongs to the universal ribosomal protein uL2 family.</text>
</comment>
<evidence type="ECO:0000256" key="1">
    <source>
        <dbReference type="ARBA" id="ARBA00005636"/>
    </source>
</evidence>
<dbReference type="GO" id="GO:0003735">
    <property type="term" value="F:structural constituent of ribosome"/>
    <property type="evidence" value="ECO:0007669"/>
    <property type="project" value="InterPro"/>
</dbReference>
<organism evidence="9 10">
    <name type="scientific">Candidatus Zambryskibacteria bacterium RIFCSPLOWO2_01_FULL_35_19</name>
    <dbReference type="NCBI Taxonomy" id="1802757"/>
    <lineage>
        <taxon>Bacteria</taxon>
        <taxon>Candidatus Zambryskiibacteriota</taxon>
    </lineage>
</organism>
<dbReference type="Pfam" id="PF00181">
    <property type="entry name" value="Ribosomal_L2_N"/>
    <property type="match status" value="1"/>
</dbReference>
<dbReference type="EMBL" id="MHWA01000004">
    <property type="protein sequence ID" value="OHB02293.1"/>
    <property type="molecule type" value="Genomic_DNA"/>
</dbReference>
<name>A0A1G2TYQ4_9BACT</name>
<dbReference type="Proteomes" id="UP000178404">
    <property type="component" value="Unassembled WGS sequence"/>
</dbReference>
<protein>
    <recommendedName>
        <fullName evidence="4 5">Large ribosomal subunit protein uL2</fullName>
    </recommendedName>
</protein>
<dbReference type="GO" id="GO:0002181">
    <property type="term" value="P:cytoplasmic translation"/>
    <property type="evidence" value="ECO:0007669"/>
    <property type="project" value="TreeGrafter"/>
</dbReference>
<reference evidence="9 10" key="1">
    <citation type="journal article" date="2016" name="Nat. Commun.">
        <title>Thousands of microbial genomes shed light on interconnected biogeochemical processes in an aquifer system.</title>
        <authorList>
            <person name="Anantharaman K."/>
            <person name="Brown C.T."/>
            <person name="Hug L.A."/>
            <person name="Sharon I."/>
            <person name="Castelle C.J."/>
            <person name="Probst A.J."/>
            <person name="Thomas B.C."/>
            <person name="Singh A."/>
            <person name="Wilkins M.J."/>
            <person name="Karaoz U."/>
            <person name="Brodie E.L."/>
            <person name="Williams K.H."/>
            <person name="Hubbard S.S."/>
            <person name="Banfield J.F."/>
        </authorList>
    </citation>
    <scope>NUCLEOTIDE SEQUENCE [LARGE SCALE GENOMIC DNA]</scope>
</reference>
<evidence type="ECO:0000313" key="9">
    <source>
        <dbReference type="EMBL" id="OHB02293.1"/>
    </source>
</evidence>
<dbReference type="InterPro" id="IPR014726">
    <property type="entry name" value="Ribosomal_uL2_dom3"/>
</dbReference>
<dbReference type="FunFam" id="4.10.950.10:FF:000001">
    <property type="entry name" value="50S ribosomal protein L2"/>
    <property type="match status" value="1"/>
</dbReference>
<dbReference type="InterPro" id="IPR022669">
    <property type="entry name" value="Ribosomal_uL2_C"/>
</dbReference>
<keyword evidence="3 5" id="KW-0687">Ribonucleoprotein</keyword>
<dbReference type="PANTHER" id="PTHR13691:SF5">
    <property type="entry name" value="LARGE RIBOSOMAL SUBUNIT PROTEIN UL2M"/>
    <property type="match status" value="1"/>
</dbReference>
<dbReference type="AlphaFoldDB" id="A0A1G2TYQ4"/>
<evidence type="ECO:0000256" key="3">
    <source>
        <dbReference type="ARBA" id="ARBA00023274"/>
    </source>
</evidence>
<feature type="compositionally biased region" description="Basic residues" evidence="6">
    <location>
        <begin position="259"/>
        <end position="282"/>
    </location>
</feature>
<dbReference type="SMART" id="SM01383">
    <property type="entry name" value="Ribosomal_L2"/>
    <property type="match status" value="1"/>
</dbReference>
<dbReference type="SUPFAM" id="SSF50104">
    <property type="entry name" value="Translation proteins SH3-like domain"/>
    <property type="match status" value="1"/>
</dbReference>
<dbReference type="InterPro" id="IPR012340">
    <property type="entry name" value="NA-bd_OB-fold"/>
</dbReference>
<evidence type="ECO:0000256" key="4">
    <source>
        <dbReference type="ARBA" id="ARBA00035242"/>
    </source>
</evidence>
<comment type="subunit">
    <text evidence="5">Part of the 50S ribosomal subunit. Forms a bridge to the 30S subunit in the 70S ribosome.</text>
</comment>
<dbReference type="GO" id="GO:0016740">
    <property type="term" value="F:transferase activity"/>
    <property type="evidence" value="ECO:0007669"/>
    <property type="project" value="InterPro"/>
</dbReference>
<dbReference type="InterPro" id="IPR002171">
    <property type="entry name" value="Ribosomal_uL2"/>
</dbReference>
<feature type="domain" description="Large ribosomal subunit protein uL2 C-terminal" evidence="7">
    <location>
        <begin position="125"/>
        <end position="254"/>
    </location>
</feature>
<accession>A0A1G2TYQ4</accession>
<proteinExistence type="inferred from homology"/>
<dbReference type="InterPro" id="IPR008991">
    <property type="entry name" value="Translation_prot_SH3-like_sf"/>
</dbReference>
<dbReference type="SUPFAM" id="SSF50249">
    <property type="entry name" value="Nucleic acid-binding proteins"/>
    <property type="match status" value="1"/>
</dbReference>
<dbReference type="PIRSF" id="PIRSF002158">
    <property type="entry name" value="Ribosomal_L2"/>
    <property type="match status" value="1"/>
</dbReference>
<dbReference type="Gene3D" id="2.30.30.30">
    <property type="match status" value="1"/>
</dbReference>
<dbReference type="InterPro" id="IPR005880">
    <property type="entry name" value="Ribosomal_uL2_bac/org-type"/>
</dbReference>
<evidence type="ECO:0000256" key="5">
    <source>
        <dbReference type="HAMAP-Rule" id="MF_01320"/>
    </source>
</evidence>
<feature type="domain" description="Large ribosomal subunit protein uL2 RNA-binding" evidence="8">
    <location>
        <begin position="43"/>
        <end position="119"/>
    </location>
</feature>
<sequence>MAIKNYKPTSKSRRHMSIVAYKNVLTKDRPLKALTSGVKRSVGRNNAGRITVRHKGGGHKRLYRDIDFKYNKLNIPYKIDSVEYDPNRTGFIGVASYRDGEKRYVLLPKGVKVGEKLITGETAEIKQGNRLPLKGIPTGTFVYNVELKPLGGAKIARSAGNFVQVLAKDAGYVDLKMPSSEVRKVKENCWASIGAVSNEEKRLENKGKAGKSRWLGIRPTVRGTAMNPVDHPHGGGEGRQGRGRRRAVSIWGKPTGKGQKSRRAKKYSNKLIVSRRKVGKKR</sequence>
<dbReference type="Gene3D" id="2.40.50.140">
    <property type="entry name" value="Nucleic acid-binding proteins"/>
    <property type="match status" value="1"/>
</dbReference>
<evidence type="ECO:0000256" key="2">
    <source>
        <dbReference type="ARBA" id="ARBA00022980"/>
    </source>
</evidence>
<comment type="function">
    <text evidence="5">One of the primary rRNA binding proteins. Required for association of the 30S and 50S subunits to form the 70S ribosome, for tRNA binding and peptide bond formation. It has been suggested to have peptidyltransferase activity; this is somewhat controversial. Makes several contacts with the 16S rRNA in the 70S ribosome.</text>
</comment>
<dbReference type="GO" id="GO:0015934">
    <property type="term" value="C:large ribosomal subunit"/>
    <property type="evidence" value="ECO:0007669"/>
    <property type="project" value="InterPro"/>
</dbReference>
<gene>
    <name evidence="5" type="primary">rplB</name>
    <name evidence="9" type="ORF">A3A90_00635</name>
</gene>
<dbReference type="NCBIfam" id="TIGR01171">
    <property type="entry name" value="rplB_bact"/>
    <property type="match status" value="1"/>
</dbReference>
<dbReference type="InterPro" id="IPR022666">
    <property type="entry name" value="Ribosomal_uL2_RNA-bd_dom"/>
</dbReference>
<dbReference type="SMART" id="SM01382">
    <property type="entry name" value="Ribosomal_L2_C"/>
    <property type="match status" value="1"/>
</dbReference>
<dbReference type="FunFam" id="2.30.30.30:FF:000001">
    <property type="entry name" value="50S ribosomal protein L2"/>
    <property type="match status" value="1"/>
</dbReference>
<keyword evidence="5" id="KW-0699">rRNA-binding</keyword>
<evidence type="ECO:0000256" key="6">
    <source>
        <dbReference type="SAM" id="MobiDB-lite"/>
    </source>
</evidence>
<dbReference type="HAMAP" id="MF_01320_B">
    <property type="entry name" value="Ribosomal_uL2_B"/>
    <property type="match status" value="1"/>
</dbReference>
<keyword evidence="5" id="KW-0694">RNA-binding</keyword>
<dbReference type="GO" id="GO:0019843">
    <property type="term" value="F:rRNA binding"/>
    <property type="evidence" value="ECO:0007669"/>
    <property type="project" value="UniProtKB-UniRule"/>
</dbReference>
<comment type="caution">
    <text evidence="9">The sequence shown here is derived from an EMBL/GenBank/DDBJ whole genome shotgun (WGS) entry which is preliminary data.</text>
</comment>
<keyword evidence="2 5" id="KW-0689">Ribosomal protein</keyword>
<feature type="region of interest" description="Disordered" evidence="6">
    <location>
        <begin position="222"/>
        <end position="282"/>
    </location>
</feature>
<dbReference type="PROSITE" id="PS00467">
    <property type="entry name" value="RIBOSOMAL_L2"/>
    <property type="match status" value="1"/>
</dbReference>
<feature type="compositionally biased region" description="Basic and acidic residues" evidence="6">
    <location>
        <begin position="230"/>
        <end position="240"/>
    </location>
</feature>
<dbReference type="Gene3D" id="4.10.950.10">
    <property type="entry name" value="Ribosomal protein L2, domain 3"/>
    <property type="match status" value="1"/>
</dbReference>
<dbReference type="InterPro" id="IPR022671">
    <property type="entry name" value="Ribosomal_uL2_CS"/>
</dbReference>
<evidence type="ECO:0000259" key="8">
    <source>
        <dbReference type="SMART" id="SM01383"/>
    </source>
</evidence>
<dbReference type="PANTHER" id="PTHR13691">
    <property type="entry name" value="RIBOSOMAL PROTEIN L2"/>
    <property type="match status" value="1"/>
</dbReference>
<dbReference type="InterPro" id="IPR014722">
    <property type="entry name" value="Rib_uL2_dom2"/>
</dbReference>
<evidence type="ECO:0000313" key="10">
    <source>
        <dbReference type="Proteomes" id="UP000178404"/>
    </source>
</evidence>